<keyword evidence="3" id="KW-1185">Reference proteome</keyword>
<dbReference type="PANTHER" id="PTHR31516:SF17">
    <property type="entry name" value="STABILIZER OF AXONEMAL MICROTUBULES 2"/>
    <property type="match status" value="1"/>
</dbReference>
<accession>A0A8T0B888</accession>
<dbReference type="OrthoDB" id="365640at2759"/>
<gene>
    <name evidence="2" type="ORF">HF521_022175</name>
</gene>
<dbReference type="GO" id="GO:0005814">
    <property type="term" value="C:centriole"/>
    <property type="evidence" value="ECO:0007669"/>
    <property type="project" value="TreeGrafter"/>
</dbReference>
<reference evidence="2" key="1">
    <citation type="submission" date="2020-08" db="EMBL/GenBank/DDBJ databases">
        <title>Chromosome-level assembly of Southern catfish (Silurus meridionalis) provides insights into visual adaptation to the nocturnal and benthic lifestyles.</title>
        <authorList>
            <person name="Zhang Y."/>
            <person name="Wang D."/>
            <person name="Peng Z."/>
        </authorList>
    </citation>
    <scope>NUCLEOTIDE SEQUENCE</scope>
    <source>
        <strain evidence="2">SWU-2019-XX</strain>
        <tissue evidence="2">Muscle</tissue>
    </source>
</reference>
<dbReference type="GO" id="GO:0036126">
    <property type="term" value="C:sperm flagellum"/>
    <property type="evidence" value="ECO:0007669"/>
    <property type="project" value="TreeGrafter"/>
</dbReference>
<dbReference type="GO" id="GO:0005879">
    <property type="term" value="C:axonemal microtubule"/>
    <property type="evidence" value="ECO:0007669"/>
    <property type="project" value="TreeGrafter"/>
</dbReference>
<comment type="caution">
    <text evidence="2">The sequence shown here is derived from an EMBL/GenBank/DDBJ whole genome shotgun (WGS) entry which is preliminary data.</text>
</comment>
<name>A0A8T0B888_SILME</name>
<sequence>MKRLCLCEICECGRHRCKHLPTALFTKGNQGWAVSEYNEKYPTYKNCHPPKILKPKPEIKCNYGPMEGTTTFRSHFIPYEVSPRPEIKRPKYQPSPGVIDFGSTYKQEFGPYQLQPVLPFRPKERKRGTDVKADTLPTYKDHFRQWAITRQEPHTPKMSFPIPTAKYQNTTTYHDEFIPLGLVPCESFKPSNIPKLSDVPFEGVTSNQLHYIPHPLNVHFVKAPHEFKPSDQPFQNFTSHRHDYQGLPGQMPKSCKPEHVAISQDTPFQSSTEFRDRFLPWPVTPIQVHKTPEYKSPTERMDLRTTTGTNFLKHQIQPFIPARPPYRPVCSSHPFEGTTTTKEDFKAWKGERQETIRQPSAIQLPSGKMEDVSTFKSHYIQHQLQPTVSCKPLPAPQCSKVPMDEETTYRTQFTPKKISMCPASMDPMPGFVFEKVDDRGHRLFRELSSQEQKSTSARNAGF</sequence>
<comment type="similarity">
    <text evidence="1">Belongs to the FAM154 family.</text>
</comment>
<evidence type="ECO:0008006" key="4">
    <source>
        <dbReference type="Google" id="ProtNLM"/>
    </source>
</evidence>
<dbReference type="GO" id="GO:0036064">
    <property type="term" value="C:ciliary basal body"/>
    <property type="evidence" value="ECO:0007669"/>
    <property type="project" value="TreeGrafter"/>
</dbReference>
<proteinExistence type="inferred from homology"/>
<dbReference type="InterPro" id="IPR033336">
    <property type="entry name" value="SAXO1/2"/>
</dbReference>
<dbReference type="PANTHER" id="PTHR31516">
    <property type="entry name" value="STABILIZER OF AXONEMAL MICROTUBULES 2"/>
    <property type="match status" value="1"/>
</dbReference>
<dbReference type="Proteomes" id="UP000606274">
    <property type="component" value="Unassembled WGS sequence"/>
</dbReference>
<protein>
    <recommendedName>
        <fullName evidence="4">Stabilizer of axonemal microtubules 2</fullName>
    </recommendedName>
</protein>
<organism evidence="2 3">
    <name type="scientific">Silurus meridionalis</name>
    <name type="common">Southern catfish</name>
    <name type="synonym">Silurus soldatovi meridionalis</name>
    <dbReference type="NCBI Taxonomy" id="175797"/>
    <lineage>
        <taxon>Eukaryota</taxon>
        <taxon>Metazoa</taxon>
        <taxon>Chordata</taxon>
        <taxon>Craniata</taxon>
        <taxon>Vertebrata</taxon>
        <taxon>Euteleostomi</taxon>
        <taxon>Actinopterygii</taxon>
        <taxon>Neopterygii</taxon>
        <taxon>Teleostei</taxon>
        <taxon>Ostariophysi</taxon>
        <taxon>Siluriformes</taxon>
        <taxon>Siluridae</taxon>
        <taxon>Silurus</taxon>
    </lineage>
</organism>
<evidence type="ECO:0000313" key="2">
    <source>
        <dbReference type="EMBL" id="KAF7703168.1"/>
    </source>
</evidence>
<dbReference type="EMBL" id="JABFDY010000009">
    <property type="protein sequence ID" value="KAF7703168.1"/>
    <property type="molecule type" value="Genomic_DNA"/>
</dbReference>
<dbReference type="GO" id="GO:0008017">
    <property type="term" value="F:microtubule binding"/>
    <property type="evidence" value="ECO:0007669"/>
    <property type="project" value="InterPro"/>
</dbReference>
<dbReference type="AlphaFoldDB" id="A0A8T0B888"/>
<evidence type="ECO:0000313" key="3">
    <source>
        <dbReference type="Proteomes" id="UP000606274"/>
    </source>
</evidence>
<evidence type="ECO:0000256" key="1">
    <source>
        <dbReference type="ARBA" id="ARBA00008738"/>
    </source>
</evidence>
<dbReference type="Pfam" id="PF05217">
    <property type="entry name" value="SAXO1-2"/>
    <property type="match status" value="1"/>
</dbReference>